<protein>
    <submittedName>
        <fullName evidence="2">Uncharacterized protein</fullName>
    </submittedName>
</protein>
<dbReference type="STRING" id="137246.A0A401RLW4"/>
<keyword evidence="3" id="KW-1185">Reference proteome</keyword>
<name>A0A401RLW4_CHIPU</name>
<comment type="caution">
    <text evidence="2">The sequence shown here is derived from an EMBL/GenBank/DDBJ whole genome shotgun (WGS) entry which is preliminary data.</text>
</comment>
<gene>
    <name evidence="2" type="ORF">chiPu_0018248</name>
</gene>
<evidence type="ECO:0000256" key="1">
    <source>
        <dbReference type="SAM" id="Coils"/>
    </source>
</evidence>
<organism evidence="2 3">
    <name type="scientific">Chiloscyllium punctatum</name>
    <name type="common">Brownbanded bambooshark</name>
    <name type="synonym">Hemiscyllium punctatum</name>
    <dbReference type="NCBI Taxonomy" id="137246"/>
    <lineage>
        <taxon>Eukaryota</taxon>
        <taxon>Metazoa</taxon>
        <taxon>Chordata</taxon>
        <taxon>Craniata</taxon>
        <taxon>Vertebrata</taxon>
        <taxon>Chondrichthyes</taxon>
        <taxon>Elasmobranchii</taxon>
        <taxon>Galeomorphii</taxon>
        <taxon>Galeoidea</taxon>
        <taxon>Orectolobiformes</taxon>
        <taxon>Hemiscylliidae</taxon>
        <taxon>Chiloscyllium</taxon>
    </lineage>
</organism>
<reference evidence="2 3" key="1">
    <citation type="journal article" date="2018" name="Nat. Ecol. Evol.">
        <title>Shark genomes provide insights into elasmobranch evolution and the origin of vertebrates.</title>
        <authorList>
            <person name="Hara Y"/>
            <person name="Yamaguchi K"/>
            <person name="Onimaru K"/>
            <person name="Kadota M"/>
            <person name="Koyanagi M"/>
            <person name="Keeley SD"/>
            <person name="Tatsumi K"/>
            <person name="Tanaka K"/>
            <person name="Motone F"/>
            <person name="Kageyama Y"/>
            <person name="Nozu R"/>
            <person name="Adachi N"/>
            <person name="Nishimura O"/>
            <person name="Nakagawa R"/>
            <person name="Tanegashima C"/>
            <person name="Kiyatake I"/>
            <person name="Matsumoto R"/>
            <person name="Murakumo K"/>
            <person name="Nishida K"/>
            <person name="Terakita A"/>
            <person name="Kuratani S"/>
            <person name="Sato K"/>
            <person name="Hyodo S Kuraku.S."/>
        </authorList>
    </citation>
    <scope>NUCLEOTIDE SEQUENCE [LARGE SCALE GENOMIC DNA]</scope>
</reference>
<sequence>MCFYNATVSEKLERKLRINRQREGGKTERKFTIPEMEAQMQEFKALAGEMSIILSGSHGEVLLQKAMMNKAKTLNRYLEFERSVKQLLTEIQQTREKVALKVIEIGEEQQKSFLEVQKIQEQWKNSQQQYIQKEAELKLLQQDLEELERTEKEITKIEEEVAEDTTVIIPSTNKYGEQEFDDRSEQFMETIEAFSFQEPSHFCV</sequence>
<evidence type="ECO:0000313" key="2">
    <source>
        <dbReference type="EMBL" id="GCC19177.1"/>
    </source>
</evidence>
<feature type="coiled-coil region" evidence="1">
    <location>
        <begin position="130"/>
        <end position="167"/>
    </location>
</feature>
<dbReference type="AlphaFoldDB" id="A0A401RLW4"/>
<keyword evidence="1" id="KW-0175">Coiled coil</keyword>
<dbReference type="Proteomes" id="UP000287033">
    <property type="component" value="Unassembled WGS sequence"/>
</dbReference>
<dbReference type="EMBL" id="BEZZ01001514">
    <property type="protein sequence ID" value="GCC19177.1"/>
    <property type="molecule type" value="Genomic_DNA"/>
</dbReference>
<accession>A0A401RLW4</accession>
<proteinExistence type="predicted"/>
<dbReference type="OrthoDB" id="6432863at2759"/>
<evidence type="ECO:0000313" key="3">
    <source>
        <dbReference type="Proteomes" id="UP000287033"/>
    </source>
</evidence>